<name>A0A2S0P717_9NEIS</name>
<evidence type="ECO:0000259" key="1">
    <source>
        <dbReference type="Pfam" id="PF00534"/>
    </source>
</evidence>
<dbReference type="STRING" id="1122240.GCA_000620105_00407"/>
<reference evidence="3 4" key="1">
    <citation type="submission" date="2018-04" db="EMBL/GenBank/DDBJ databases">
        <title>Denitrifier Microvirgula.</title>
        <authorList>
            <person name="Anderson E."/>
            <person name="Jang J."/>
            <person name="Ishii S."/>
        </authorList>
    </citation>
    <scope>NUCLEOTIDE SEQUENCE [LARGE SCALE GENOMIC DNA]</scope>
    <source>
        <strain evidence="3 4">BE2.4</strain>
    </source>
</reference>
<dbReference type="Proteomes" id="UP000244173">
    <property type="component" value="Chromosome"/>
</dbReference>
<keyword evidence="4" id="KW-1185">Reference proteome</keyword>
<protein>
    <recommendedName>
        <fullName evidence="5">Glycosyltransferase family 1 protein</fullName>
    </recommendedName>
</protein>
<evidence type="ECO:0000259" key="2">
    <source>
        <dbReference type="Pfam" id="PF13439"/>
    </source>
</evidence>
<organism evidence="3 4">
    <name type="scientific">Microvirgula aerodenitrificans</name>
    <dbReference type="NCBI Taxonomy" id="57480"/>
    <lineage>
        <taxon>Bacteria</taxon>
        <taxon>Pseudomonadati</taxon>
        <taxon>Pseudomonadota</taxon>
        <taxon>Betaproteobacteria</taxon>
        <taxon>Neisseriales</taxon>
        <taxon>Aquaspirillaceae</taxon>
        <taxon>Microvirgula</taxon>
    </lineage>
</organism>
<dbReference type="Pfam" id="PF13439">
    <property type="entry name" value="Glyco_transf_4"/>
    <property type="match status" value="1"/>
</dbReference>
<dbReference type="KEGG" id="maer:DAI18_03335"/>
<dbReference type="AlphaFoldDB" id="A0A2S0P717"/>
<dbReference type="InterPro" id="IPR001296">
    <property type="entry name" value="Glyco_trans_1"/>
</dbReference>
<evidence type="ECO:0008006" key="5">
    <source>
        <dbReference type="Google" id="ProtNLM"/>
    </source>
</evidence>
<feature type="domain" description="Glycosyltransferase subfamily 4-like N-terminal" evidence="2">
    <location>
        <begin position="18"/>
        <end position="172"/>
    </location>
</feature>
<proteinExistence type="predicted"/>
<dbReference type="PANTHER" id="PTHR12526">
    <property type="entry name" value="GLYCOSYLTRANSFERASE"/>
    <property type="match status" value="1"/>
</dbReference>
<dbReference type="SUPFAM" id="SSF53756">
    <property type="entry name" value="UDP-Glycosyltransferase/glycogen phosphorylase"/>
    <property type="match status" value="1"/>
</dbReference>
<dbReference type="RefSeq" id="WP_107888740.1">
    <property type="nucleotide sequence ID" value="NZ_CP028519.1"/>
</dbReference>
<dbReference type="OrthoDB" id="433681at2"/>
<evidence type="ECO:0000313" key="3">
    <source>
        <dbReference type="EMBL" id="AVY93178.1"/>
    </source>
</evidence>
<accession>A0A2S0P717</accession>
<dbReference type="EMBL" id="CP028519">
    <property type="protein sequence ID" value="AVY93178.1"/>
    <property type="molecule type" value="Genomic_DNA"/>
</dbReference>
<evidence type="ECO:0000313" key="4">
    <source>
        <dbReference type="Proteomes" id="UP000244173"/>
    </source>
</evidence>
<feature type="domain" description="Glycosyl transferase family 1" evidence="1">
    <location>
        <begin position="210"/>
        <end position="342"/>
    </location>
</feature>
<dbReference type="Gene3D" id="3.40.50.2000">
    <property type="entry name" value="Glycogen Phosphorylase B"/>
    <property type="match status" value="2"/>
</dbReference>
<dbReference type="GO" id="GO:0016757">
    <property type="term" value="F:glycosyltransferase activity"/>
    <property type="evidence" value="ECO:0007669"/>
    <property type="project" value="InterPro"/>
</dbReference>
<dbReference type="CDD" id="cd03801">
    <property type="entry name" value="GT4_PimA-like"/>
    <property type="match status" value="1"/>
</dbReference>
<sequence>MSARHAVIAIRQLEKNTGASRVAFSQAALLRQAGYRVTLLAERANEALVAERDCELVRLWRWPLRGAFRRQWFNRRVQAWCRRHHPDLLISHGDAETPNVLFLHNCVHLASQKIHGKPLPAGHEVALLHDRILSAQAFDVIGVNSRMMGDEVIRRYGIPADKVRVFHPGYDAGQFNTDDRAARRLAGRAAVGVDLSATLVGLVTSGDFSKRNVAGFIDAAAKLVALAPDRDWRFLVVGKDRFDSYRQQAERLGIGNRVIHSPVMDNVAMLYPALDLFVLPAHIEEFGLVALEAMACGTPVLLGDHVGASELLPATPEWQQRILPAADSTRWAEAIRDSVADQAGSEARALALASQLGPWQYAQQQAAMQHFFEQIAAAH</sequence>
<dbReference type="InterPro" id="IPR028098">
    <property type="entry name" value="Glyco_trans_4-like_N"/>
</dbReference>
<gene>
    <name evidence="3" type="ORF">DAI18_03335</name>
</gene>
<dbReference type="Pfam" id="PF00534">
    <property type="entry name" value="Glycos_transf_1"/>
    <property type="match status" value="1"/>
</dbReference>